<accession>A0ABZ1J8X0</accession>
<keyword evidence="2" id="KW-1185">Reference proteome</keyword>
<evidence type="ECO:0000313" key="2">
    <source>
        <dbReference type="Proteomes" id="UP001432166"/>
    </source>
</evidence>
<dbReference type="Proteomes" id="UP001432166">
    <property type="component" value="Chromosome"/>
</dbReference>
<dbReference type="RefSeq" id="WP_328936363.1">
    <property type="nucleotide sequence ID" value="NZ_CP108133.1"/>
</dbReference>
<sequence length="48" mass="5523">MTFEYKVMADALRPGTGCIARTLYKYLTRTDIPHRPPLLAALALWWSL</sequence>
<name>A0ABZ1J8X0_9ACTN</name>
<organism evidence="1 2">
    <name type="scientific">Streptomyces tauricus</name>
    <dbReference type="NCBI Taxonomy" id="68274"/>
    <lineage>
        <taxon>Bacteria</taxon>
        <taxon>Bacillati</taxon>
        <taxon>Actinomycetota</taxon>
        <taxon>Actinomycetes</taxon>
        <taxon>Kitasatosporales</taxon>
        <taxon>Streptomycetaceae</taxon>
        <taxon>Streptomyces</taxon>
        <taxon>Streptomyces aurantiacus group</taxon>
    </lineage>
</organism>
<proteinExistence type="predicted"/>
<evidence type="ECO:0008006" key="3">
    <source>
        <dbReference type="Google" id="ProtNLM"/>
    </source>
</evidence>
<evidence type="ECO:0000313" key="1">
    <source>
        <dbReference type="EMBL" id="WTP46981.1"/>
    </source>
</evidence>
<dbReference type="EMBL" id="CP108133">
    <property type="protein sequence ID" value="WTP46981.1"/>
    <property type="molecule type" value="Genomic_DNA"/>
</dbReference>
<protein>
    <recommendedName>
        <fullName evidence="3">Transposase</fullName>
    </recommendedName>
</protein>
<reference evidence="1" key="1">
    <citation type="submission" date="2022-10" db="EMBL/GenBank/DDBJ databases">
        <title>The complete genomes of actinobacterial strains from the NBC collection.</title>
        <authorList>
            <person name="Joergensen T.S."/>
            <person name="Alvarez Arevalo M."/>
            <person name="Sterndorff E.B."/>
            <person name="Faurdal D."/>
            <person name="Vuksanovic O."/>
            <person name="Mourched A.-S."/>
            <person name="Charusanti P."/>
            <person name="Shaw S."/>
            <person name="Blin K."/>
            <person name="Weber T."/>
        </authorList>
    </citation>
    <scope>NUCLEOTIDE SEQUENCE</scope>
    <source>
        <strain evidence="1">NBC_00189</strain>
    </source>
</reference>
<gene>
    <name evidence="1" type="ORF">OG288_00760</name>
</gene>